<dbReference type="EMBL" id="LAZR01059837">
    <property type="protein sequence ID" value="KKK66950.1"/>
    <property type="molecule type" value="Genomic_DNA"/>
</dbReference>
<name>A0A0F8Y095_9ZZZZ</name>
<gene>
    <name evidence="1" type="ORF">LCGC14_2958970</name>
</gene>
<sequence>LLCGWQAYTTRTLKWMHDYDVVIRTGTYRQEYGKDSISKVLEQLILYRYIERISLGLYERTAKRLI</sequence>
<proteinExistence type="predicted"/>
<feature type="non-terminal residue" evidence="1">
    <location>
        <position position="1"/>
    </location>
</feature>
<organism evidence="1">
    <name type="scientific">marine sediment metagenome</name>
    <dbReference type="NCBI Taxonomy" id="412755"/>
    <lineage>
        <taxon>unclassified sequences</taxon>
        <taxon>metagenomes</taxon>
        <taxon>ecological metagenomes</taxon>
    </lineage>
</organism>
<accession>A0A0F8Y095</accession>
<protein>
    <submittedName>
        <fullName evidence="1">Uncharacterized protein</fullName>
    </submittedName>
</protein>
<dbReference type="AlphaFoldDB" id="A0A0F8Y095"/>
<reference evidence="1" key="1">
    <citation type="journal article" date="2015" name="Nature">
        <title>Complex archaea that bridge the gap between prokaryotes and eukaryotes.</title>
        <authorList>
            <person name="Spang A."/>
            <person name="Saw J.H."/>
            <person name="Jorgensen S.L."/>
            <person name="Zaremba-Niedzwiedzka K."/>
            <person name="Martijn J."/>
            <person name="Lind A.E."/>
            <person name="van Eijk R."/>
            <person name="Schleper C."/>
            <person name="Guy L."/>
            <person name="Ettema T.J."/>
        </authorList>
    </citation>
    <scope>NUCLEOTIDE SEQUENCE</scope>
</reference>
<comment type="caution">
    <text evidence="1">The sequence shown here is derived from an EMBL/GenBank/DDBJ whole genome shotgun (WGS) entry which is preliminary data.</text>
</comment>
<evidence type="ECO:0000313" key="1">
    <source>
        <dbReference type="EMBL" id="KKK66950.1"/>
    </source>
</evidence>